<accession>B8C4D9</accession>
<dbReference type="KEGG" id="tps:THAPSDRAFT_23254"/>
<evidence type="ECO:0000313" key="3">
    <source>
        <dbReference type="Proteomes" id="UP000001449"/>
    </source>
</evidence>
<dbReference type="eggNOG" id="ENOG502T1UZ">
    <property type="taxonomic scope" value="Eukaryota"/>
</dbReference>
<reference evidence="2 3" key="1">
    <citation type="journal article" date="2004" name="Science">
        <title>The genome of the diatom Thalassiosira pseudonana: ecology, evolution, and metabolism.</title>
        <authorList>
            <person name="Armbrust E.V."/>
            <person name="Berges J.A."/>
            <person name="Bowler C."/>
            <person name="Green B.R."/>
            <person name="Martinez D."/>
            <person name="Putnam N.H."/>
            <person name="Zhou S."/>
            <person name="Allen A.E."/>
            <person name="Apt K.E."/>
            <person name="Bechner M."/>
            <person name="Brzezinski M.A."/>
            <person name="Chaal B.K."/>
            <person name="Chiovitti A."/>
            <person name="Davis A.K."/>
            <person name="Demarest M.S."/>
            <person name="Detter J.C."/>
            <person name="Glavina T."/>
            <person name="Goodstein D."/>
            <person name="Hadi M.Z."/>
            <person name="Hellsten U."/>
            <person name="Hildebrand M."/>
            <person name="Jenkins B.D."/>
            <person name="Jurka J."/>
            <person name="Kapitonov V.V."/>
            <person name="Kroger N."/>
            <person name="Lau W.W."/>
            <person name="Lane T.W."/>
            <person name="Larimer F.W."/>
            <person name="Lippmeier J.C."/>
            <person name="Lucas S."/>
            <person name="Medina M."/>
            <person name="Montsant A."/>
            <person name="Obornik M."/>
            <person name="Parker M.S."/>
            <person name="Palenik B."/>
            <person name="Pazour G.J."/>
            <person name="Richardson P.M."/>
            <person name="Rynearson T.A."/>
            <person name="Saito M.A."/>
            <person name="Schwartz D.C."/>
            <person name="Thamatrakoln K."/>
            <person name="Valentin K."/>
            <person name="Vardi A."/>
            <person name="Wilkerson F.P."/>
            <person name="Rokhsar D.S."/>
        </authorList>
    </citation>
    <scope>NUCLEOTIDE SEQUENCE [LARGE SCALE GENOMIC DNA]</scope>
    <source>
        <strain evidence="2 3">CCMP1335</strain>
    </source>
</reference>
<name>B8C4D9_THAPS</name>
<dbReference type="HOGENOM" id="CLU_1368699_0_0_1"/>
<dbReference type="InParanoid" id="B8C4D9"/>
<dbReference type="RefSeq" id="XP_002291598.1">
    <property type="nucleotide sequence ID" value="XM_002291562.1"/>
</dbReference>
<keyword evidence="3" id="KW-1185">Reference proteome</keyword>
<dbReference type="Proteomes" id="UP000001449">
    <property type="component" value="Chromosome 6"/>
</dbReference>
<dbReference type="OMA" id="GHWERTF"/>
<organism evidence="2 3">
    <name type="scientific">Thalassiosira pseudonana</name>
    <name type="common">Marine diatom</name>
    <name type="synonym">Cyclotella nana</name>
    <dbReference type="NCBI Taxonomy" id="35128"/>
    <lineage>
        <taxon>Eukaryota</taxon>
        <taxon>Sar</taxon>
        <taxon>Stramenopiles</taxon>
        <taxon>Ochrophyta</taxon>
        <taxon>Bacillariophyta</taxon>
        <taxon>Coscinodiscophyceae</taxon>
        <taxon>Thalassiosirophycidae</taxon>
        <taxon>Thalassiosirales</taxon>
        <taxon>Thalassiosiraceae</taxon>
        <taxon>Thalassiosira</taxon>
    </lineage>
</organism>
<evidence type="ECO:0000256" key="1">
    <source>
        <dbReference type="SAM" id="Phobius"/>
    </source>
</evidence>
<protein>
    <submittedName>
        <fullName evidence="2">Uncharacterized protein</fullName>
    </submittedName>
</protein>
<dbReference type="GeneID" id="7442775"/>
<feature type="transmembrane region" description="Helical" evidence="1">
    <location>
        <begin position="136"/>
        <end position="155"/>
    </location>
</feature>
<dbReference type="EMBL" id="CM000643">
    <property type="protein sequence ID" value="EED91705.1"/>
    <property type="molecule type" value="Genomic_DNA"/>
</dbReference>
<dbReference type="AlphaFoldDB" id="B8C4D9"/>
<evidence type="ECO:0000313" key="2">
    <source>
        <dbReference type="EMBL" id="EED91705.1"/>
    </source>
</evidence>
<keyword evidence="1" id="KW-0472">Membrane</keyword>
<dbReference type="PaxDb" id="35128-Thaps23254"/>
<keyword evidence="1" id="KW-0812">Transmembrane</keyword>
<proteinExistence type="predicted"/>
<gene>
    <name evidence="2" type="ORF">THAPSDRAFT_23254</name>
</gene>
<sequence length="200" mass="21119">MGEDQSPPPPNTFTTAIDVYQSTLDDALTIIDHIAARVTASTITGLGCGAAYATLKGFPVAKTSFSAALSCALISTSCFGMERVAYSVLKQTNAFANRMNLLSADGDDATTATDNERSIQSTQLDNIIQSASSPKLLYGSYALGGLLGGGVAGFLFQGKPFAGAIMLTPIMLMVGKMELSLEEYKSERLQQLLDENNAKK</sequence>
<keyword evidence="1" id="KW-1133">Transmembrane helix</keyword>
<reference evidence="2 3" key="2">
    <citation type="journal article" date="2008" name="Nature">
        <title>The Phaeodactylum genome reveals the evolutionary history of diatom genomes.</title>
        <authorList>
            <person name="Bowler C."/>
            <person name="Allen A.E."/>
            <person name="Badger J.H."/>
            <person name="Grimwood J."/>
            <person name="Jabbari K."/>
            <person name="Kuo A."/>
            <person name="Maheswari U."/>
            <person name="Martens C."/>
            <person name="Maumus F."/>
            <person name="Otillar R.P."/>
            <person name="Rayko E."/>
            <person name="Salamov A."/>
            <person name="Vandepoele K."/>
            <person name="Beszteri B."/>
            <person name="Gruber A."/>
            <person name="Heijde M."/>
            <person name="Katinka M."/>
            <person name="Mock T."/>
            <person name="Valentin K."/>
            <person name="Verret F."/>
            <person name="Berges J.A."/>
            <person name="Brownlee C."/>
            <person name="Cadoret J.P."/>
            <person name="Chiovitti A."/>
            <person name="Choi C.J."/>
            <person name="Coesel S."/>
            <person name="De Martino A."/>
            <person name="Detter J.C."/>
            <person name="Durkin C."/>
            <person name="Falciatore A."/>
            <person name="Fournet J."/>
            <person name="Haruta M."/>
            <person name="Huysman M.J."/>
            <person name="Jenkins B.D."/>
            <person name="Jiroutova K."/>
            <person name="Jorgensen R.E."/>
            <person name="Joubert Y."/>
            <person name="Kaplan A."/>
            <person name="Kroger N."/>
            <person name="Kroth P.G."/>
            <person name="La Roche J."/>
            <person name="Lindquist E."/>
            <person name="Lommer M."/>
            <person name="Martin-Jezequel V."/>
            <person name="Lopez P.J."/>
            <person name="Lucas S."/>
            <person name="Mangogna M."/>
            <person name="McGinnis K."/>
            <person name="Medlin L.K."/>
            <person name="Montsant A."/>
            <person name="Oudot-Le Secq M.P."/>
            <person name="Napoli C."/>
            <person name="Obornik M."/>
            <person name="Parker M.S."/>
            <person name="Petit J.L."/>
            <person name="Porcel B.M."/>
            <person name="Poulsen N."/>
            <person name="Robison M."/>
            <person name="Rychlewski L."/>
            <person name="Rynearson T.A."/>
            <person name="Schmutz J."/>
            <person name="Shapiro H."/>
            <person name="Siaut M."/>
            <person name="Stanley M."/>
            <person name="Sussman M.R."/>
            <person name="Taylor A.R."/>
            <person name="Vardi A."/>
            <person name="von Dassow P."/>
            <person name="Vyverman W."/>
            <person name="Willis A."/>
            <person name="Wyrwicz L.S."/>
            <person name="Rokhsar D.S."/>
            <person name="Weissenbach J."/>
            <person name="Armbrust E.V."/>
            <person name="Green B.R."/>
            <person name="Van de Peer Y."/>
            <person name="Grigoriev I.V."/>
        </authorList>
    </citation>
    <scope>NUCLEOTIDE SEQUENCE [LARGE SCALE GENOMIC DNA]</scope>
    <source>
        <strain evidence="2 3">CCMP1335</strain>
    </source>
</reference>